<dbReference type="PROSITE" id="PS51257">
    <property type="entry name" value="PROKAR_LIPOPROTEIN"/>
    <property type="match status" value="1"/>
</dbReference>
<evidence type="ECO:0008006" key="5">
    <source>
        <dbReference type="Google" id="ProtNLM"/>
    </source>
</evidence>
<keyword evidence="1" id="KW-0732">Signal</keyword>
<accession>A0A8E4DMV0</accession>
<sequence>MRTTHVLALAALCSALAACKDTGRPAPTDQASAAAPAAAAATAGPGAAAPSPDRTTALTQGVSQQARRYLCPQGPGACKASGPLVADSEAEAQWLLTHGYPTESERARLDTLQLDQLKAASQAGNQAATVVYGIKTAVAGRFSAGIGILRRAALAGNLYAYYGLSEVYASDTQHKNLVDSLAYLRLAYLLGDGKAARAIAAKGLSGVENAVADERAAALYKTFSNYQRPAPRPLD</sequence>
<reference evidence="2 4" key="1">
    <citation type="submission" date="2020-07" db="EMBL/GenBank/DDBJ databases">
        <authorList>
            <person name="Teixeira M."/>
        </authorList>
    </citation>
    <scope>NUCLEOTIDE SEQUENCE</scope>
    <source>
        <strain evidence="3">1</strain>
        <strain evidence="2">Xanthomonas sp. CPBF 367</strain>
    </source>
</reference>
<dbReference type="Gene3D" id="1.25.40.10">
    <property type="entry name" value="Tetratricopeptide repeat domain"/>
    <property type="match status" value="1"/>
</dbReference>
<evidence type="ECO:0000313" key="3">
    <source>
        <dbReference type="EMBL" id="CAD1785810.1"/>
    </source>
</evidence>
<dbReference type="EMBL" id="LR824641">
    <property type="protein sequence ID" value="CAD0308797.1"/>
    <property type="molecule type" value="Genomic_DNA"/>
</dbReference>
<feature type="chain" id="PRO_5036263321" description="Sel1 repeat family protein" evidence="1">
    <location>
        <begin position="18"/>
        <end position="235"/>
    </location>
</feature>
<proteinExistence type="predicted"/>
<evidence type="ECO:0000313" key="4">
    <source>
        <dbReference type="Proteomes" id="UP000515493"/>
    </source>
</evidence>
<name>A0A8E4DMV0_9XANT</name>
<dbReference type="Proteomes" id="UP000515493">
    <property type="component" value="Chromosome"/>
</dbReference>
<protein>
    <recommendedName>
        <fullName evidence="5">Sel1 repeat family protein</fullName>
    </recommendedName>
</protein>
<gene>
    <name evidence="2" type="ORF">XSP_000053</name>
</gene>
<evidence type="ECO:0000313" key="2">
    <source>
        <dbReference type="EMBL" id="CAD0308797.1"/>
    </source>
</evidence>
<dbReference type="KEGG" id="xeu:XSP_000053"/>
<evidence type="ECO:0000256" key="1">
    <source>
        <dbReference type="SAM" id="SignalP"/>
    </source>
</evidence>
<dbReference type="AlphaFoldDB" id="A0A8E4DMV0"/>
<feature type="signal peptide" evidence="1">
    <location>
        <begin position="1"/>
        <end position="17"/>
    </location>
</feature>
<dbReference type="InterPro" id="IPR011990">
    <property type="entry name" value="TPR-like_helical_dom_sf"/>
</dbReference>
<dbReference type="RefSeq" id="WP_119130035.1">
    <property type="nucleotide sequence ID" value="NZ_LR861803.1"/>
</dbReference>
<organism evidence="2">
    <name type="scientific">Xanthomonas euroxanthea</name>
    <dbReference type="NCBI Taxonomy" id="2259622"/>
    <lineage>
        <taxon>Bacteria</taxon>
        <taxon>Pseudomonadati</taxon>
        <taxon>Pseudomonadota</taxon>
        <taxon>Gammaproteobacteria</taxon>
        <taxon>Lysobacterales</taxon>
        <taxon>Lysobacteraceae</taxon>
        <taxon>Xanthomonas</taxon>
    </lineage>
</organism>
<dbReference type="EMBL" id="LR861803">
    <property type="protein sequence ID" value="CAD1785810.1"/>
    <property type="molecule type" value="Genomic_DNA"/>
</dbReference>
<dbReference type="GeneID" id="79387407"/>